<dbReference type="InterPro" id="IPR028889">
    <property type="entry name" value="USP"/>
</dbReference>
<evidence type="ECO:0000256" key="2">
    <source>
        <dbReference type="ARBA" id="ARBA00005427"/>
    </source>
</evidence>
<comment type="similarity">
    <text evidence="2">Belongs to the peptidase C19 family. USP10 subfamily.</text>
</comment>
<evidence type="ECO:0000259" key="9">
    <source>
        <dbReference type="PROSITE" id="PS50235"/>
    </source>
</evidence>
<dbReference type="GO" id="GO:0006508">
    <property type="term" value="P:proteolysis"/>
    <property type="evidence" value="ECO:0007669"/>
    <property type="project" value="UniProtKB-KW"/>
</dbReference>
<dbReference type="CDD" id="cd02257">
    <property type="entry name" value="Peptidase_C19"/>
    <property type="match status" value="1"/>
</dbReference>
<keyword evidence="11" id="KW-1185">Reference proteome</keyword>
<dbReference type="PANTHER" id="PTHR24006:SF687">
    <property type="entry name" value="UBIQUITIN CARBOXYL-TERMINAL HYDROLASE 10"/>
    <property type="match status" value="1"/>
</dbReference>
<feature type="region of interest" description="Disordered" evidence="8">
    <location>
        <begin position="209"/>
        <end position="228"/>
    </location>
</feature>
<dbReference type="AlphaFoldDB" id="A0AAV2ND72"/>
<dbReference type="InterPro" id="IPR018200">
    <property type="entry name" value="USP_CS"/>
</dbReference>
<accession>A0AAV2ND72</accession>
<keyword evidence="6" id="KW-0378">Hydrolase</keyword>
<dbReference type="Pfam" id="PF00443">
    <property type="entry name" value="UCH"/>
    <property type="match status" value="1"/>
</dbReference>
<evidence type="ECO:0000256" key="7">
    <source>
        <dbReference type="ARBA" id="ARBA00022807"/>
    </source>
</evidence>
<name>A0AAV2ND72_9HYME</name>
<dbReference type="Proteomes" id="UP001497644">
    <property type="component" value="Chromosome 12"/>
</dbReference>
<dbReference type="GO" id="GO:0030330">
    <property type="term" value="P:DNA damage response, signal transduction by p53 class mediator"/>
    <property type="evidence" value="ECO:0007669"/>
    <property type="project" value="TreeGrafter"/>
</dbReference>
<dbReference type="FunFam" id="3.90.70.10:FF:000092">
    <property type="entry name" value="Ubiquitin carboxyl-terminal hydrolase"/>
    <property type="match status" value="1"/>
</dbReference>
<evidence type="ECO:0000313" key="11">
    <source>
        <dbReference type="Proteomes" id="UP001497644"/>
    </source>
</evidence>
<feature type="compositionally biased region" description="Polar residues" evidence="8">
    <location>
        <begin position="462"/>
        <end position="480"/>
    </location>
</feature>
<dbReference type="GO" id="GO:0004843">
    <property type="term" value="F:cysteine-type deubiquitinase activity"/>
    <property type="evidence" value="ECO:0007669"/>
    <property type="project" value="UniProtKB-EC"/>
</dbReference>
<keyword evidence="5" id="KW-0833">Ubl conjugation pathway</keyword>
<feature type="compositionally biased region" description="Low complexity" evidence="8">
    <location>
        <begin position="427"/>
        <end position="448"/>
    </location>
</feature>
<evidence type="ECO:0000256" key="5">
    <source>
        <dbReference type="ARBA" id="ARBA00022786"/>
    </source>
</evidence>
<keyword evidence="7" id="KW-0788">Thiol protease</keyword>
<evidence type="ECO:0000256" key="6">
    <source>
        <dbReference type="ARBA" id="ARBA00022801"/>
    </source>
</evidence>
<dbReference type="SUPFAM" id="SSF54001">
    <property type="entry name" value="Cysteine proteinases"/>
    <property type="match status" value="1"/>
</dbReference>
<evidence type="ECO:0000256" key="4">
    <source>
        <dbReference type="ARBA" id="ARBA00022670"/>
    </source>
</evidence>
<evidence type="ECO:0000256" key="8">
    <source>
        <dbReference type="SAM" id="MobiDB-lite"/>
    </source>
</evidence>
<sequence length="945" mass="106082">MVTRSEMDLQFLDLHDLTDKDKHEILTILRSDTTDTLKLPWDATENNNNNVNSATVTEVPALHQQHWYNAMPPTQTYSQQMMTQLCNDWQASMYNVSTNGHMPFVSGLTYHHPGYNLGAEIQDVNYGRENGRRNNRGRGMRRDNYNRAINTTNEVQSGYMGDQTQFHPQIHPIMYIYSDHHSVSTQQHQVAAGQIYYAPPMYSSILHPHPNAQPISSNPHAQPTYPPNPPQMDRCVRQSQPVPLEQSNEETIKQPIVKVHDKHVQSTYIDKPVCRQVNKDNHDSLQTNVINNVITAIVNNSTSESVKNFDENTANKKTTASSEKDVKVQHNIVWTENCNGTEKIDVSCVSTNNGVEMNQNGETGKMFKNEIASNVTTIVTKTSPKSVPAKADKSEMRIEENVALNDAQDNTVEHKIPNGSSTASNDSSVVPKAPSPASVSATPSATTSLRSYASLLKKDSTEAQTPTSCKPTIHVINQNDPPEVPTQKESTNLNSTPKTQDDSSSAPNTINDYKTLQNGVLQNSYDDPNSYRIGEFLSSYQMDKQTVSLLPRGLTNRSNYCYINSILQALLACPPFYNLLKALPLPPNRGKNSATPLIDNMVKFVREFTPLTEAARMPRKDRVHNKRGEDTVIDIHSGVAFEPSYVYTMLKHTSAAAFSVEGRQEDAEEFLSCLLNGINDEMLELMKLVSNDQNAIANAENNVGHDEEEWQVRCSKVMGPKNKGAVTRCTEFGRTPLSDIFRGQLRSRVSRAGEQPTDNVQPFFTLQLDVQKAESVKSALEILVGKDQVEGMTCSKTRQQIEAWKQVTLEELPVILILHLKWFVYKFDKYSNGCSKILKSMEFPVDLKIDGKFLSPNTVKKLGPKQKQYKLFAVTYHDGKEATKGHYITDAFHIGYGSWVRYDDSAVKSVPESNVLRPTSPRVPYLLYYRRCDTIGNQPNSTKTH</sequence>
<dbReference type="GO" id="GO:0010506">
    <property type="term" value="P:regulation of autophagy"/>
    <property type="evidence" value="ECO:0007669"/>
    <property type="project" value="TreeGrafter"/>
</dbReference>
<comment type="catalytic activity">
    <reaction evidence="1">
        <text>Thiol-dependent hydrolysis of ester, thioester, amide, peptide and isopeptide bonds formed by the C-terminal Gly of ubiquitin (a 76-residue protein attached to proteins as an intracellular targeting signal).</text>
        <dbReference type="EC" id="3.4.19.12"/>
    </reaction>
</comment>
<evidence type="ECO:0000256" key="3">
    <source>
        <dbReference type="ARBA" id="ARBA00012759"/>
    </source>
</evidence>
<dbReference type="PROSITE" id="PS00973">
    <property type="entry name" value="USP_2"/>
    <property type="match status" value="1"/>
</dbReference>
<dbReference type="EMBL" id="OZ034835">
    <property type="protein sequence ID" value="CAL1677291.1"/>
    <property type="molecule type" value="Genomic_DNA"/>
</dbReference>
<feature type="compositionally biased region" description="Polar residues" evidence="8">
    <location>
        <begin position="487"/>
        <end position="510"/>
    </location>
</feature>
<dbReference type="InterPro" id="IPR001394">
    <property type="entry name" value="Peptidase_C19_UCH"/>
</dbReference>
<dbReference type="InterPro" id="IPR050164">
    <property type="entry name" value="Peptidase_C19"/>
</dbReference>
<dbReference type="PANTHER" id="PTHR24006">
    <property type="entry name" value="UBIQUITIN CARBOXYL-TERMINAL HYDROLASE"/>
    <property type="match status" value="1"/>
</dbReference>
<dbReference type="GO" id="GO:0005634">
    <property type="term" value="C:nucleus"/>
    <property type="evidence" value="ECO:0007669"/>
    <property type="project" value="TreeGrafter"/>
</dbReference>
<dbReference type="GO" id="GO:0016579">
    <property type="term" value="P:protein deubiquitination"/>
    <property type="evidence" value="ECO:0007669"/>
    <property type="project" value="InterPro"/>
</dbReference>
<keyword evidence="4" id="KW-0645">Protease</keyword>
<dbReference type="InterPro" id="IPR038765">
    <property type="entry name" value="Papain-like_cys_pep_sf"/>
</dbReference>
<evidence type="ECO:0000256" key="1">
    <source>
        <dbReference type="ARBA" id="ARBA00000707"/>
    </source>
</evidence>
<dbReference type="EC" id="3.4.19.12" evidence="3"/>
<dbReference type="PROSITE" id="PS50235">
    <property type="entry name" value="USP_3"/>
    <property type="match status" value="1"/>
</dbReference>
<feature type="domain" description="USP" evidence="9">
    <location>
        <begin position="552"/>
        <end position="932"/>
    </location>
</feature>
<feature type="region of interest" description="Disordered" evidence="8">
    <location>
        <begin position="402"/>
        <end position="510"/>
    </location>
</feature>
<dbReference type="GO" id="GO:0005829">
    <property type="term" value="C:cytosol"/>
    <property type="evidence" value="ECO:0007669"/>
    <property type="project" value="TreeGrafter"/>
</dbReference>
<proteinExistence type="inferred from homology"/>
<gene>
    <name evidence="10" type="ORF">LPLAT_LOCUS3322</name>
</gene>
<dbReference type="Gene3D" id="3.90.70.10">
    <property type="entry name" value="Cysteine proteinases"/>
    <property type="match status" value="1"/>
</dbReference>
<reference evidence="10" key="1">
    <citation type="submission" date="2024-04" db="EMBL/GenBank/DDBJ databases">
        <authorList>
            <consortium name="Molecular Ecology Group"/>
        </authorList>
    </citation>
    <scope>NUCLEOTIDE SEQUENCE</scope>
</reference>
<evidence type="ECO:0000313" key="10">
    <source>
        <dbReference type="EMBL" id="CAL1677291.1"/>
    </source>
</evidence>
<protein>
    <recommendedName>
        <fullName evidence="3">ubiquitinyl hydrolase 1</fullName>
        <ecNumber evidence="3">3.4.19.12</ecNumber>
    </recommendedName>
</protein>
<organism evidence="10 11">
    <name type="scientific">Lasius platythorax</name>
    <dbReference type="NCBI Taxonomy" id="488582"/>
    <lineage>
        <taxon>Eukaryota</taxon>
        <taxon>Metazoa</taxon>
        <taxon>Ecdysozoa</taxon>
        <taxon>Arthropoda</taxon>
        <taxon>Hexapoda</taxon>
        <taxon>Insecta</taxon>
        <taxon>Pterygota</taxon>
        <taxon>Neoptera</taxon>
        <taxon>Endopterygota</taxon>
        <taxon>Hymenoptera</taxon>
        <taxon>Apocrita</taxon>
        <taxon>Aculeata</taxon>
        <taxon>Formicoidea</taxon>
        <taxon>Formicidae</taxon>
        <taxon>Formicinae</taxon>
        <taxon>Lasius</taxon>
        <taxon>Lasius</taxon>
    </lineage>
</organism>